<dbReference type="RefSeq" id="WP_310260864.1">
    <property type="nucleotide sequence ID" value="NZ_JAVDWA010000006.1"/>
</dbReference>
<accession>A0ABU1U481</accession>
<gene>
    <name evidence="1" type="ORF">J2X07_003243</name>
</gene>
<comment type="caution">
    <text evidence="1">The sequence shown here is derived from an EMBL/GenBank/DDBJ whole genome shotgun (WGS) entry which is preliminary data.</text>
</comment>
<evidence type="ECO:0000313" key="2">
    <source>
        <dbReference type="Proteomes" id="UP001258181"/>
    </source>
</evidence>
<keyword evidence="2" id="KW-1185">Reference proteome</keyword>
<dbReference type="EMBL" id="JAVDWA010000006">
    <property type="protein sequence ID" value="MDR7074248.1"/>
    <property type="molecule type" value="Genomic_DNA"/>
</dbReference>
<dbReference type="Proteomes" id="UP001258181">
    <property type="component" value="Unassembled WGS sequence"/>
</dbReference>
<proteinExistence type="predicted"/>
<name>A0ABU1U481_9BACL</name>
<reference evidence="1 2" key="1">
    <citation type="submission" date="2023-07" db="EMBL/GenBank/DDBJ databases">
        <title>Sorghum-associated microbial communities from plants grown in Nebraska, USA.</title>
        <authorList>
            <person name="Schachtman D."/>
        </authorList>
    </citation>
    <scope>NUCLEOTIDE SEQUENCE [LARGE SCALE GENOMIC DNA]</scope>
    <source>
        <strain evidence="1 2">BE211</strain>
    </source>
</reference>
<evidence type="ECO:0008006" key="3">
    <source>
        <dbReference type="Google" id="ProtNLM"/>
    </source>
</evidence>
<protein>
    <recommendedName>
        <fullName evidence="3">Phenylalanyl-tRNA synthetase subunit beta</fullName>
    </recommendedName>
</protein>
<sequence length="137" mass="15553">MVKWILGIFLTLLLVIGVGGYFFVKDYASDTALNEISNQLAINEDEINQLLDDPEIRKYVESGETPPGNLLFTTKEQAIKLISKKYTLNEFLKVKDKIAAGLDEKGQVAMYKEFQQKFSNEELLALKVVALKEIKKH</sequence>
<organism evidence="1 2">
    <name type="scientific">Fictibacillus barbaricus</name>
    <dbReference type="NCBI Taxonomy" id="182136"/>
    <lineage>
        <taxon>Bacteria</taxon>
        <taxon>Bacillati</taxon>
        <taxon>Bacillota</taxon>
        <taxon>Bacilli</taxon>
        <taxon>Bacillales</taxon>
        <taxon>Fictibacillaceae</taxon>
        <taxon>Fictibacillus</taxon>
    </lineage>
</organism>
<evidence type="ECO:0000313" key="1">
    <source>
        <dbReference type="EMBL" id="MDR7074248.1"/>
    </source>
</evidence>